<organism evidence="2">
    <name type="scientific">marine sediment metagenome</name>
    <dbReference type="NCBI Taxonomy" id="412755"/>
    <lineage>
        <taxon>unclassified sequences</taxon>
        <taxon>metagenomes</taxon>
        <taxon>ecological metagenomes</taxon>
    </lineage>
</organism>
<proteinExistence type="predicted"/>
<dbReference type="AlphaFoldDB" id="A0A0F8W5B5"/>
<keyword evidence="1" id="KW-0175">Coiled coil</keyword>
<sequence>MGADTTLELEVWTLSEIHEIALFVNRAIMAKEGWRAHTFDLGKRLNTAVDDLIEAHVNSYYKARRDADLAQGILQDMKDESMNFIHSSAILVNDLKNNLADLEEEADAWCDSYGAEADLVSTLKRDEGNLRFLLKSVINERDNLRECNINLTGDMHHLKGNAEYLRAGKIIADKEGTELRKDRAAVVDALQPWWDSEDTGSSDEDHALID</sequence>
<reference evidence="2" key="1">
    <citation type="journal article" date="2015" name="Nature">
        <title>Complex archaea that bridge the gap between prokaryotes and eukaryotes.</title>
        <authorList>
            <person name="Spang A."/>
            <person name="Saw J.H."/>
            <person name="Jorgensen S.L."/>
            <person name="Zaremba-Niedzwiedzka K."/>
            <person name="Martijn J."/>
            <person name="Lind A.E."/>
            <person name="van Eijk R."/>
            <person name="Schleper C."/>
            <person name="Guy L."/>
            <person name="Ettema T.J."/>
        </authorList>
    </citation>
    <scope>NUCLEOTIDE SEQUENCE</scope>
</reference>
<evidence type="ECO:0000313" key="2">
    <source>
        <dbReference type="EMBL" id="KKK51798.1"/>
    </source>
</evidence>
<name>A0A0F8W5B5_9ZZZZ</name>
<feature type="non-terminal residue" evidence="2">
    <location>
        <position position="210"/>
    </location>
</feature>
<evidence type="ECO:0000256" key="1">
    <source>
        <dbReference type="SAM" id="Coils"/>
    </source>
</evidence>
<comment type="caution">
    <text evidence="2">The sequence shown here is derived from an EMBL/GenBank/DDBJ whole genome shotgun (WGS) entry which is preliminary data.</text>
</comment>
<feature type="coiled-coil region" evidence="1">
    <location>
        <begin position="85"/>
        <end position="112"/>
    </location>
</feature>
<gene>
    <name evidence="2" type="ORF">LCGC14_3111340</name>
</gene>
<accession>A0A0F8W5B5</accession>
<protein>
    <submittedName>
        <fullName evidence="2">Uncharacterized protein</fullName>
    </submittedName>
</protein>
<dbReference type="EMBL" id="LAZR01067333">
    <property type="protein sequence ID" value="KKK51798.1"/>
    <property type="molecule type" value="Genomic_DNA"/>
</dbReference>